<evidence type="ECO:0000313" key="3">
    <source>
        <dbReference type="EMBL" id="RYU49788.1"/>
    </source>
</evidence>
<proteinExistence type="predicted"/>
<evidence type="ECO:0000256" key="1">
    <source>
        <dbReference type="SAM" id="MobiDB-lite"/>
    </source>
</evidence>
<sequence>MIFRKLSLAAAITATLTGCAPEEQEYDALEKDVTEVQVQDLRLDGRWFYAPTTGAAPRFAVTQFPFLQGMGRYVELCFSDEGLEVRGYDNNNPDLLLPKDKNGYCLPQDQNNIGSDDQVNFPHVMTIPGSYAKYQCREDSYGDCTNTEEKDSDPNLSNTTFRNNTHFTPSPESTLVSDLNWDELYGTKDGLTPQGSPEVISWEFDPKKGVLNFELEQTFKINFDKLSRYMDWSAMEEEMAKGSFKSRFYYSLVHESHLASEDYTPIVYPGGDDDDFGFFTTTTLKLDSITNKYNDITYLNRFNPSKGSIDYYLSDNFFEDKNKIYLDATIETINKMNLTLNVLEPNSGKPQIKIVNKTEGMGIHAGDLRYNVINLVDEPLDNGLLGYGPSIANPRTGEIIKAHVNQYSGVARTGSSYYWNNLVRLYNNKQLANVDYFVPAEKTVVPDEAPAEEGAVENQQVQQAMNNQVVRQLEADRIVNEDPYGSQLAQYIEPIQDNYSLPPIQLNHLNPVHDHSSFEDVAKADMQRLQLWSENSVYPVEAMWISATQKTMLENLNLSDAYFTEVYDGDHLQAKVLKKWKQLSPELQRKAADMLTITTYTNTLVHEIGHNLGLRHNFKGSNDSNNYLSPAQAEALGINGIPAYSSTMDYAPSMFDEIPTWGLYDVAAFKFAYGRKVDVIDFSPSPQVDKPEDLIEQAPEFIAPDDRELTEEEQTQLNAWEKTQAILDQYGTWNNYLYAHNEQTEQYNSYQNFASSGIVAHLSTDNPYITCTKVEPLGDINSDGSDMSKYTCDLNKFDQLALQEHQTDAVKYGVMHYFKQVENQNVSSKFERVDFDFCTDGNVSLNSDCNRFDEGTNLEEIVLYKWQRYLDNYENTNAGILSDSGLTTGNYIRYIQSRFSFMNEIREVIEDTELQDNFFSKLGYTRPTDKPLDFFGFITESNCRIGKTNDLWYCEYGNATKQAASFFLSVLKTPEHQCIIETKQSTSPEAAVIDTQLVSFGEYLSLKLRRHIPEDYDISSASCFDDVIQEAIAIVSNDIDTKNFTQATLETKGGKFLNSVSSFSPDNNYSNSVSTLGIWPDKALSSYFLARRNTLRYTDEPSFAALMDWPGVKQEFDNIMEHLVAGTPLASPVEMINSKGETIIPEIPVSLHFTDKLEALPPMPCGITDFLNISCTARADIPSMLIAMAAKNIHSTDYDVRERSLNQFNSWVKETDSYYLPDENITFILNNKKYAATEENTLAWKYAHQLDALSPSELTTTFAAYTRAELQTVLNTWDKFLNMTTVPVYQTVIAFKNHELIRSMSNEVKPVVDQLHAWGFETLTNDALNYGINTVLGNLIESGVLTQLDNGDFKEEATGKEYPINDIINITVYLQLIYHRDLENFDLIQTVAQNYQEQIESAIEPREVTLWEQDPLLIKAYLDNDFRVIDSNYQKIKQTLNRLPTVVIRH</sequence>
<dbReference type="PANTHER" id="PTHR38478">
    <property type="entry name" value="PEPTIDASE M1A AND M12B"/>
    <property type="match status" value="1"/>
</dbReference>
<keyword evidence="6" id="KW-1185">Reference proteome</keyword>
<dbReference type="RefSeq" id="WP_130048817.1">
    <property type="nucleotide sequence ID" value="NZ_SEZK01000027.1"/>
</dbReference>
<reference evidence="5 6" key="1">
    <citation type="submission" date="2019-02" db="EMBL/GenBank/DDBJ databases">
        <title>Genome sequences of Aliivibrio finisterrensis strains from farmed Atlantic salmon.</title>
        <authorList>
            <person name="Bowman J.P."/>
        </authorList>
    </citation>
    <scope>NUCLEOTIDE SEQUENCE [LARGE SCALE GENOMIC DNA]</scope>
    <source>
        <strain evidence="4 6">A21</strain>
        <strain evidence="3 5">A46</strain>
    </source>
</reference>
<evidence type="ECO:0000313" key="6">
    <source>
        <dbReference type="Proteomes" id="UP000294166"/>
    </source>
</evidence>
<protein>
    <submittedName>
        <fullName evidence="3">MoxR-like ATPase</fullName>
    </submittedName>
</protein>
<evidence type="ECO:0000313" key="4">
    <source>
        <dbReference type="EMBL" id="RYU63884.1"/>
    </source>
</evidence>
<organism evidence="3 5">
    <name type="scientific">Aliivibrio finisterrensis</name>
    <dbReference type="NCBI Taxonomy" id="511998"/>
    <lineage>
        <taxon>Bacteria</taxon>
        <taxon>Pseudomonadati</taxon>
        <taxon>Pseudomonadota</taxon>
        <taxon>Gammaproteobacteria</taxon>
        <taxon>Vibrionales</taxon>
        <taxon>Vibrionaceae</taxon>
        <taxon>Aliivibrio</taxon>
    </lineage>
</organism>
<name>A0A4Q5KRN7_9GAMM</name>
<dbReference type="PANTHER" id="PTHR38478:SF1">
    <property type="entry name" value="ZINC DEPENDENT METALLOPROTEASE DOMAIN LIPOPROTEIN"/>
    <property type="match status" value="1"/>
</dbReference>
<accession>A0A4Q5KRN7</accession>
<evidence type="ECO:0000313" key="5">
    <source>
        <dbReference type="Proteomes" id="UP000294063"/>
    </source>
</evidence>
<feature type="domain" description="EcxA zinc-binding" evidence="2">
    <location>
        <begin position="604"/>
        <end position="673"/>
    </location>
</feature>
<feature type="compositionally biased region" description="Polar residues" evidence="1">
    <location>
        <begin position="154"/>
        <end position="173"/>
    </location>
</feature>
<dbReference type="InterPro" id="IPR024079">
    <property type="entry name" value="MetalloPept_cat_dom_sf"/>
</dbReference>
<dbReference type="Proteomes" id="UP000294063">
    <property type="component" value="Unassembled WGS sequence"/>
</dbReference>
<dbReference type="SUPFAM" id="SSF55486">
    <property type="entry name" value="Metalloproteases ('zincins'), catalytic domain"/>
    <property type="match status" value="1"/>
</dbReference>
<dbReference type="Pfam" id="PF16313">
    <property type="entry name" value="DUF4953"/>
    <property type="match status" value="1"/>
</dbReference>
<dbReference type="PROSITE" id="PS51257">
    <property type="entry name" value="PROKAR_LIPOPROTEIN"/>
    <property type="match status" value="1"/>
</dbReference>
<dbReference type="EMBL" id="SEZN01000020">
    <property type="protein sequence ID" value="RYU63884.1"/>
    <property type="molecule type" value="Genomic_DNA"/>
</dbReference>
<evidence type="ECO:0000259" key="2">
    <source>
        <dbReference type="Pfam" id="PF16313"/>
    </source>
</evidence>
<comment type="caution">
    <text evidence="3">The sequence shown here is derived from an EMBL/GenBank/DDBJ whole genome shotgun (WGS) entry which is preliminary data.</text>
</comment>
<dbReference type="InterPro" id="IPR032534">
    <property type="entry name" value="EcxA_zinc-bd"/>
</dbReference>
<dbReference type="Proteomes" id="UP000294166">
    <property type="component" value="Unassembled WGS sequence"/>
</dbReference>
<dbReference type="Gene3D" id="3.40.390.10">
    <property type="entry name" value="Collagenase (Catalytic Domain)"/>
    <property type="match status" value="1"/>
</dbReference>
<dbReference type="GO" id="GO:0008237">
    <property type="term" value="F:metallopeptidase activity"/>
    <property type="evidence" value="ECO:0007669"/>
    <property type="project" value="InterPro"/>
</dbReference>
<feature type="region of interest" description="Disordered" evidence="1">
    <location>
        <begin position="144"/>
        <end position="173"/>
    </location>
</feature>
<gene>
    <name evidence="4" type="ORF">ERW53_11885</name>
    <name evidence="3" type="ORF">ERW57_14340</name>
</gene>
<dbReference type="EMBL" id="SEZK01000027">
    <property type="protein sequence ID" value="RYU49788.1"/>
    <property type="molecule type" value="Genomic_DNA"/>
</dbReference>